<dbReference type="GO" id="GO:0019432">
    <property type="term" value="P:triglyceride biosynthetic process"/>
    <property type="evidence" value="ECO:0007669"/>
    <property type="project" value="TreeGrafter"/>
</dbReference>
<sequence length="394" mass="44783">MATINALDSKQQQSEEECYLSNVVKNDLKTAEAEWNELVTLLSEKLREPTNTKFLPEPSEMLWAPLNIPLERRIQTTAVCYFVFVFILAPVVAVIGPLYLLFFTSYWWLVAIYGGWMVYDRNSHVRGAYPKEWFRGQIVWKYFANYFPIKLHKTTDLLPEQNYIIGSHPHGILGISSFANFATEGTGWSQIFPGVKPSLVTLPTQFQFPIRREMVLMTGTISSSSQSIEHVLTQAEKGRAVCVILGGAEEALDSHPDNFDLKLSSRKGFVKLALKTGSDLVPVYNFGETSTFRQMKNSRGTKLREFQSKFKEIAGFSPPLFMGRGIFNYSFGLLPYRTPINTVVGKPIPVKRNQNPTQEDIDRLHAEYCAQLTILFDENKTKYGINSDAKLNIY</sequence>
<feature type="transmembrane region" description="Helical" evidence="14">
    <location>
        <begin position="78"/>
        <end position="95"/>
    </location>
</feature>
<keyword evidence="11" id="KW-0443">Lipid metabolism</keyword>
<keyword evidence="7 14" id="KW-0812">Transmembrane</keyword>
<evidence type="ECO:0000256" key="14">
    <source>
        <dbReference type="RuleBase" id="RU367023"/>
    </source>
</evidence>
<dbReference type="CDD" id="cd07987">
    <property type="entry name" value="LPLAT_MGAT-like"/>
    <property type="match status" value="1"/>
</dbReference>
<evidence type="ECO:0000256" key="6">
    <source>
        <dbReference type="ARBA" id="ARBA00022679"/>
    </source>
</evidence>
<evidence type="ECO:0000256" key="10">
    <source>
        <dbReference type="ARBA" id="ARBA00022989"/>
    </source>
</evidence>
<comment type="pathway">
    <text evidence="2">Glycerolipid metabolism; triacylglycerol biosynthesis.</text>
</comment>
<evidence type="ECO:0000256" key="7">
    <source>
        <dbReference type="ARBA" id="ARBA00022692"/>
    </source>
</evidence>
<keyword evidence="5" id="KW-0444">Lipid biosynthesis</keyword>
<evidence type="ECO:0000313" key="15">
    <source>
        <dbReference type="Proteomes" id="UP000887577"/>
    </source>
</evidence>
<evidence type="ECO:0000256" key="1">
    <source>
        <dbReference type="ARBA" id="ARBA00004477"/>
    </source>
</evidence>
<dbReference type="WBParaSite" id="PSU_v2.g19433.t1">
    <property type="protein sequence ID" value="PSU_v2.g19433.t1"/>
    <property type="gene ID" value="PSU_v2.g19433"/>
</dbReference>
<comment type="subcellular location">
    <subcellularLocation>
        <location evidence="1 14">Endoplasmic reticulum membrane</location>
        <topology evidence="1 14">Multi-pass membrane protein</topology>
    </subcellularLocation>
</comment>
<protein>
    <recommendedName>
        <fullName evidence="14">Acyltransferase</fullName>
        <ecNumber evidence="14">2.3.1.-</ecNumber>
    </recommendedName>
</protein>
<keyword evidence="13" id="KW-0012">Acyltransferase</keyword>
<keyword evidence="10 14" id="KW-1133">Transmembrane helix</keyword>
<keyword evidence="12 14" id="KW-0472">Membrane</keyword>
<dbReference type="AlphaFoldDB" id="A0A914YIU5"/>
<keyword evidence="8" id="KW-0319">Glycerol metabolism</keyword>
<dbReference type="PANTHER" id="PTHR12317:SF0">
    <property type="entry name" value="ACYLTRANSFERASE"/>
    <property type="match status" value="1"/>
</dbReference>
<dbReference type="EC" id="2.3.1.-" evidence="14"/>
<evidence type="ECO:0000256" key="11">
    <source>
        <dbReference type="ARBA" id="ARBA00023098"/>
    </source>
</evidence>
<organism evidence="15 16">
    <name type="scientific">Panagrolaimus superbus</name>
    <dbReference type="NCBI Taxonomy" id="310955"/>
    <lineage>
        <taxon>Eukaryota</taxon>
        <taxon>Metazoa</taxon>
        <taxon>Ecdysozoa</taxon>
        <taxon>Nematoda</taxon>
        <taxon>Chromadorea</taxon>
        <taxon>Rhabditida</taxon>
        <taxon>Tylenchina</taxon>
        <taxon>Panagrolaimomorpha</taxon>
        <taxon>Panagrolaimoidea</taxon>
        <taxon>Panagrolaimidae</taxon>
        <taxon>Panagrolaimus</taxon>
    </lineage>
</organism>
<evidence type="ECO:0000256" key="8">
    <source>
        <dbReference type="ARBA" id="ARBA00022798"/>
    </source>
</evidence>
<dbReference type="Pfam" id="PF03982">
    <property type="entry name" value="DAGAT"/>
    <property type="match status" value="1"/>
</dbReference>
<dbReference type="GO" id="GO:0004144">
    <property type="term" value="F:diacylglycerol O-acyltransferase activity"/>
    <property type="evidence" value="ECO:0007669"/>
    <property type="project" value="TreeGrafter"/>
</dbReference>
<dbReference type="Proteomes" id="UP000887577">
    <property type="component" value="Unplaced"/>
</dbReference>
<evidence type="ECO:0000256" key="4">
    <source>
        <dbReference type="ARBA" id="ARBA00005420"/>
    </source>
</evidence>
<evidence type="ECO:0000256" key="9">
    <source>
        <dbReference type="ARBA" id="ARBA00022824"/>
    </source>
</evidence>
<evidence type="ECO:0000256" key="13">
    <source>
        <dbReference type="ARBA" id="ARBA00023315"/>
    </source>
</evidence>
<name>A0A914YIU5_9BILA</name>
<evidence type="ECO:0000256" key="2">
    <source>
        <dbReference type="ARBA" id="ARBA00004771"/>
    </source>
</evidence>
<comment type="similarity">
    <text evidence="4 14">Belongs to the diacylglycerol acyltransferase family.</text>
</comment>
<comment type="caution">
    <text evidence="14">Lacks conserved residue(s) required for the propagation of feature annotation.</text>
</comment>
<dbReference type="PANTHER" id="PTHR12317">
    <property type="entry name" value="DIACYLGLYCEROL O-ACYLTRANSFERASE"/>
    <property type="match status" value="1"/>
</dbReference>
<dbReference type="GO" id="GO:0006071">
    <property type="term" value="P:glycerol metabolic process"/>
    <property type="evidence" value="ECO:0007669"/>
    <property type="project" value="UniProtKB-KW"/>
</dbReference>
<accession>A0A914YIU5</accession>
<evidence type="ECO:0000313" key="16">
    <source>
        <dbReference type="WBParaSite" id="PSU_v2.g19433.t1"/>
    </source>
</evidence>
<keyword evidence="9 14" id="KW-0256">Endoplasmic reticulum</keyword>
<dbReference type="InterPro" id="IPR007130">
    <property type="entry name" value="DAGAT"/>
</dbReference>
<evidence type="ECO:0000256" key="5">
    <source>
        <dbReference type="ARBA" id="ARBA00022516"/>
    </source>
</evidence>
<proteinExistence type="inferred from homology"/>
<keyword evidence="6 14" id="KW-0808">Transferase</keyword>
<comment type="pathway">
    <text evidence="3">Lipid metabolism.</text>
</comment>
<reference evidence="16" key="1">
    <citation type="submission" date="2022-11" db="UniProtKB">
        <authorList>
            <consortium name="WormBaseParasite"/>
        </authorList>
    </citation>
    <scope>IDENTIFICATION</scope>
</reference>
<keyword evidence="15" id="KW-1185">Reference proteome</keyword>
<evidence type="ECO:0000256" key="12">
    <source>
        <dbReference type="ARBA" id="ARBA00023136"/>
    </source>
</evidence>
<dbReference type="GO" id="GO:0005789">
    <property type="term" value="C:endoplasmic reticulum membrane"/>
    <property type="evidence" value="ECO:0007669"/>
    <property type="project" value="UniProtKB-SubCell"/>
</dbReference>
<evidence type="ECO:0000256" key="3">
    <source>
        <dbReference type="ARBA" id="ARBA00005189"/>
    </source>
</evidence>